<keyword evidence="1" id="KW-0560">Oxidoreductase</keyword>
<evidence type="ECO:0000313" key="2">
    <source>
        <dbReference type="EMBL" id="MBK1853342.1"/>
    </source>
</evidence>
<dbReference type="Proteomes" id="UP000634206">
    <property type="component" value="Unassembled WGS sequence"/>
</dbReference>
<dbReference type="InterPro" id="IPR050982">
    <property type="entry name" value="Auxin_biosynth/cation_transpt"/>
</dbReference>
<dbReference type="RefSeq" id="WP_309487941.1">
    <property type="nucleotide sequence ID" value="NZ_JAENIG010000001.1"/>
</dbReference>
<dbReference type="Gene3D" id="3.50.50.60">
    <property type="entry name" value="FAD/NAD(P)-binding domain"/>
    <property type="match status" value="1"/>
</dbReference>
<dbReference type="EMBL" id="JAENIG010000001">
    <property type="protein sequence ID" value="MBK1853342.1"/>
    <property type="molecule type" value="Genomic_DNA"/>
</dbReference>
<keyword evidence="3" id="KW-1185">Reference proteome</keyword>
<dbReference type="GO" id="GO:0050660">
    <property type="term" value="F:flavin adenine dinucleotide binding"/>
    <property type="evidence" value="ECO:0007669"/>
    <property type="project" value="TreeGrafter"/>
</dbReference>
<comment type="caution">
    <text evidence="2">The sequence shown here is derived from an EMBL/GenBank/DDBJ whole genome shotgun (WGS) entry which is preliminary data.</text>
</comment>
<gene>
    <name evidence="2" type="ORF">JIN83_00060</name>
</gene>
<dbReference type="InterPro" id="IPR036188">
    <property type="entry name" value="FAD/NAD-bd_sf"/>
</dbReference>
<evidence type="ECO:0000313" key="3">
    <source>
        <dbReference type="Proteomes" id="UP000634206"/>
    </source>
</evidence>
<dbReference type="PRINTS" id="PR00368">
    <property type="entry name" value="FADPNR"/>
</dbReference>
<evidence type="ECO:0000256" key="1">
    <source>
        <dbReference type="ARBA" id="ARBA00023002"/>
    </source>
</evidence>
<protein>
    <submittedName>
        <fullName evidence="2">FAD-dependent oxidoreductase</fullName>
    </submittedName>
</protein>
<accession>A0AAE2S9U1</accession>
<dbReference type="PANTHER" id="PTHR43539:SF78">
    <property type="entry name" value="FLAVIN-CONTAINING MONOOXYGENASE"/>
    <property type="match status" value="1"/>
</dbReference>
<dbReference type="Pfam" id="PF13738">
    <property type="entry name" value="Pyr_redox_3"/>
    <property type="match status" value="1"/>
</dbReference>
<dbReference type="GO" id="GO:0004497">
    <property type="term" value="F:monooxygenase activity"/>
    <property type="evidence" value="ECO:0007669"/>
    <property type="project" value="TreeGrafter"/>
</dbReference>
<sequence length="453" mass="48607">MNNNTELSEPLPVAVIGAGPIGLAAAAHLLERGESVVVFEAGASIAHSVSQWAHVRMFSPWKFNIDSAARRLLQQSDWSEPDPEHLPTGGELIADYLTPLAQVPAMAKCLRFDSKVLAISRRGLDKVRTRGRADRAFTLRIEQNGELEERAFKSVIDASGTWNQPNPMGSNGLHPIGEEQVRDLIDYGIPDIRGCAREKYQNRSVLVVGSGHSSFTGVLDLLEVKKEAPATQIIWVMRKACLDQVFGGGANDALPARGEMGLRAKAAVDRGDVELITPFEIQQLAAQGDQQIQVSGSGPDGERSFTVDRAIVKTGFRPNLAMLREIRVEIDPALESVRALAPLIDPNEHSCGSVPPHGARELTHPESGFYIVGMKSYGRAPTFLLATGHEQVRSVVAEIAGDHEAAANVELELPETGVCSQDAAPSCSAEPAPTSCCSAEPAADEGETSACCR</sequence>
<dbReference type="SUPFAM" id="SSF51905">
    <property type="entry name" value="FAD/NAD(P)-binding domain"/>
    <property type="match status" value="1"/>
</dbReference>
<organism evidence="2 3">
    <name type="scientific">Oceaniferula flava</name>
    <dbReference type="NCBI Taxonomy" id="2800421"/>
    <lineage>
        <taxon>Bacteria</taxon>
        <taxon>Pseudomonadati</taxon>
        <taxon>Verrucomicrobiota</taxon>
        <taxon>Verrucomicrobiia</taxon>
        <taxon>Verrucomicrobiales</taxon>
        <taxon>Verrucomicrobiaceae</taxon>
        <taxon>Oceaniferula</taxon>
    </lineage>
</organism>
<reference evidence="2" key="1">
    <citation type="submission" date="2021-01" db="EMBL/GenBank/DDBJ databases">
        <title>Modified the classification status of verrucomicrobia.</title>
        <authorList>
            <person name="Feng X."/>
        </authorList>
    </citation>
    <scope>NUCLEOTIDE SEQUENCE</scope>
    <source>
        <strain evidence="2">5K15</strain>
    </source>
</reference>
<dbReference type="PANTHER" id="PTHR43539">
    <property type="entry name" value="FLAVIN-BINDING MONOOXYGENASE-LIKE PROTEIN (AFU_ORTHOLOGUE AFUA_4G09220)"/>
    <property type="match status" value="1"/>
</dbReference>
<name>A0AAE2S9U1_9BACT</name>
<dbReference type="AlphaFoldDB" id="A0AAE2S9U1"/>
<proteinExistence type="predicted"/>